<protein>
    <submittedName>
        <fullName evidence="1">Uncharacterized protein</fullName>
    </submittedName>
</protein>
<proteinExistence type="predicted"/>
<accession>A0ABU1HXF1</accession>
<gene>
    <name evidence="1" type="ORF">QE375_003344</name>
</gene>
<organism evidence="1 2">
    <name type="scientific">Microbacterium foliorum</name>
    <dbReference type="NCBI Taxonomy" id="104336"/>
    <lineage>
        <taxon>Bacteria</taxon>
        <taxon>Bacillati</taxon>
        <taxon>Actinomycetota</taxon>
        <taxon>Actinomycetes</taxon>
        <taxon>Micrococcales</taxon>
        <taxon>Microbacteriaceae</taxon>
        <taxon>Microbacterium</taxon>
    </lineage>
</organism>
<evidence type="ECO:0000313" key="1">
    <source>
        <dbReference type="EMBL" id="MDR6143790.1"/>
    </source>
</evidence>
<reference evidence="1 2" key="1">
    <citation type="submission" date="2023-08" db="EMBL/GenBank/DDBJ databases">
        <title>Functional and genomic diversity of the sorghum phyllosphere microbiome.</title>
        <authorList>
            <person name="Shade A."/>
        </authorList>
    </citation>
    <scope>NUCLEOTIDE SEQUENCE [LARGE SCALE GENOMIC DNA]</scope>
    <source>
        <strain evidence="1 2">SORGH_AS_0445</strain>
    </source>
</reference>
<comment type="caution">
    <text evidence="1">The sequence shown here is derived from an EMBL/GenBank/DDBJ whole genome shotgun (WGS) entry which is preliminary data.</text>
</comment>
<dbReference type="RefSeq" id="WP_309693305.1">
    <property type="nucleotide sequence ID" value="NZ_JAVIZQ010000001.1"/>
</dbReference>
<dbReference type="EMBL" id="JAVIZQ010000001">
    <property type="protein sequence ID" value="MDR6143790.1"/>
    <property type="molecule type" value="Genomic_DNA"/>
</dbReference>
<name>A0ABU1HXF1_9MICO</name>
<sequence length="54" mass="6278">MDEKISFSLSIGEALVLYEWLAREEPSQHVSGAEQRLLWDIEARLESELPMLFN</sequence>
<dbReference type="Proteomes" id="UP001249291">
    <property type="component" value="Unassembled WGS sequence"/>
</dbReference>
<evidence type="ECO:0000313" key="2">
    <source>
        <dbReference type="Proteomes" id="UP001249291"/>
    </source>
</evidence>
<keyword evidence="2" id="KW-1185">Reference proteome</keyword>